<accession>A0A2N1NBZ1</accession>
<name>A0A2N1NBZ1_9GLOM</name>
<evidence type="ECO:0000313" key="3">
    <source>
        <dbReference type="Proteomes" id="UP000233469"/>
    </source>
</evidence>
<dbReference type="Proteomes" id="UP000233469">
    <property type="component" value="Unassembled WGS sequence"/>
</dbReference>
<organism evidence="2 3">
    <name type="scientific">Rhizophagus irregularis</name>
    <dbReference type="NCBI Taxonomy" id="588596"/>
    <lineage>
        <taxon>Eukaryota</taxon>
        <taxon>Fungi</taxon>
        <taxon>Fungi incertae sedis</taxon>
        <taxon>Mucoromycota</taxon>
        <taxon>Glomeromycotina</taxon>
        <taxon>Glomeromycetes</taxon>
        <taxon>Glomerales</taxon>
        <taxon>Glomeraceae</taxon>
        <taxon>Rhizophagus</taxon>
    </lineage>
</organism>
<evidence type="ECO:0008006" key="4">
    <source>
        <dbReference type="Google" id="ProtNLM"/>
    </source>
</evidence>
<evidence type="ECO:0000313" key="2">
    <source>
        <dbReference type="EMBL" id="PKK71330.1"/>
    </source>
</evidence>
<dbReference type="VEuPathDB" id="FungiDB:RhiirA1_465005"/>
<protein>
    <recommendedName>
        <fullName evidence="4">F-box domain-containing protein</fullName>
    </recommendedName>
</protein>
<reference evidence="2 3" key="1">
    <citation type="submission" date="2016-04" db="EMBL/GenBank/DDBJ databases">
        <title>Genome analyses suggest a sexual origin of heterokaryosis in a supposedly ancient asexual fungus.</title>
        <authorList>
            <person name="Ropars J."/>
            <person name="Sedzielewska K."/>
            <person name="Noel J."/>
            <person name="Charron P."/>
            <person name="Farinelli L."/>
            <person name="Marton T."/>
            <person name="Kruger M."/>
            <person name="Pelin A."/>
            <person name="Brachmann A."/>
            <person name="Corradi N."/>
        </authorList>
    </citation>
    <scope>NUCLEOTIDE SEQUENCE [LARGE SCALE GENOMIC DNA]</scope>
    <source>
        <strain evidence="2 3">C2</strain>
    </source>
</reference>
<keyword evidence="1" id="KW-0175">Coiled coil</keyword>
<dbReference type="VEuPathDB" id="FungiDB:FUN_015783"/>
<evidence type="ECO:0000256" key="1">
    <source>
        <dbReference type="SAM" id="Coils"/>
    </source>
</evidence>
<comment type="caution">
    <text evidence="2">The sequence shown here is derived from an EMBL/GenBank/DDBJ whole genome shotgun (WGS) entry which is preliminary data.</text>
</comment>
<gene>
    <name evidence="2" type="ORF">RhiirC2_778521</name>
</gene>
<proteinExistence type="predicted"/>
<reference evidence="2 3" key="2">
    <citation type="submission" date="2017-10" db="EMBL/GenBank/DDBJ databases">
        <title>Extensive intraspecific genome diversity in a model arbuscular mycorrhizal fungus.</title>
        <authorList>
            <person name="Chen E.C.H."/>
            <person name="Morin E."/>
            <person name="Baudet D."/>
            <person name="Noel J."/>
            <person name="Ndikumana S."/>
            <person name="Charron P."/>
            <person name="St-Onge C."/>
            <person name="Giorgi J."/>
            <person name="Grigoriev I.V."/>
            <person name="Roux C."/>
            <person name="Martin F.M."/>
            <person name="Corradi N."/>
        </authorList>
    </citation>
    <scope>NUCLEOTIDE SEQUENCE [LARGE SCALE GENOMIC DNA]</scope>
    <source>
        <strain evidence="2 3">C2</strain>
    </source>
</reference>
<dbReference type="EMBL" id="LLXL01000529">
    <property type="protein sequence ID" value="PKK71330.1"/>
    <property type="molecule type" value="Genomic_DNA"/>
</dbReference>
<sequence length="496" mass="59684">MSNLNRDILYLIFEELKDDGKDLFSCLLINKICTNIIIPILWKNPWKYLREEKNNIRLLKVIISHLSNESKNNLKNLKNQNNDNDDDDDNNNNNNLIISYQKPLFDYISFCKYLNFKIIIDMINSIFNINDNNNFIIINEIFNLFINENMKFTHLYIPKQFYYKIHLISGFDYCFSGLKFLQFDLDNNNQNILEGLVRISNSIKNLEFIFYDSGTDMNGIIKLIEAQKELCNVYYFVYHRDRLFRISFEESLIKHADTIQYLKIDDKPITKLLSYLVNLISIEMDDPFYNTCWNHLENISLPNLKFLKAKRIPLRYLAKLIENTKGKLCEISINSLRYNDFNYEELIQVIIKNCLNLKYLTLVFRNGDIMELEKLLINCQYLNGLIIVTNKFDLVFDWNKLFEILIKNSPISLFKFKFYFYRYRTLSQLDSLNLFFEKWKGRYPMLLQTVPMYSHINLEKYFDIIEKYKSEGIIKKYDNDLYGNTYDEFEWIKERF</sequence>
<dbReference type="AlphaFoldDB" id="A0A2N1NBZ1"/>
<feature type="coiled-coil region" evidence="1">
    <location>
        <begin position="49"/>
        <end position="87"/>
    </location>
</feature>